<dbReference type="EMBL" id="HG529646">
    <property type="protein sequence ID" value="CDI55379.1"/>
    <property type="molecule type" value="Genomic_DNA"/>
</dbReference>
<protein>
    <submittedName>
        <fullName evidence="2">Uncharacterized protein</fullName>
    </submittedName>
</protein>
<feature type="region of interest" description="Disordered" evidence="1">
    <location>
        <begin position="20"/>
        <end position="87"/>
    </location>
</feature>
<name>A0A077RCR3_9BASI</name>
<dbReference type="AlphaFoldDB" id="A0A077RCR3"/>
<evidence type="ECO:0000256" key="1">
    <source>
        <dbReference type="SAM" id="MobiDB-lite"/>
    </source>
</evidence>
<evidence type="ECO:0000313" key="2">
    <source>
        <dbReference type="EMBL" id="CDI55379.1"/>
    </source>
</evidence>
<feature type="compositionally biased region" description="Polar residues" evidence="1">
    <location>
        <begin position="42"/>
        <end position="66"/>
    </location>
</feature>
<reference evidence="2" key="1">
    <citation type="journal article" date="2014" name="Genome Biol. Evol.">
        <title>Gene Loss Rather Than Gene Gain Is Associated with a Host Jump from Monocots to Dicots in the Smut Fungus Melanopsichium pennsylvanicum.</title>
        <authorList>
            <person name="Sharma R."/>
            <person name="Mishra B."/>
            <person name="Runge F."/>
            <person name="Thines M."/>
        </authorList>
    </citation>
    <scope>NUCLEOTIDE SEQUENCE</scope>
    <source>
        <strain evidence="2">4</strain>
    </source>
</reference>
<sequence length="98" mass="10738">MSGGQQSLGHLTFSGLCGEKRKAAGEKKREKKIFATHRIPSASKSTRRAGSQTAFFLGQRCTSTPNGREKESFMSQSPPATRKSRLDKAQQVLLNITL</sequence>
<organism evidence="2">
    <name type="scientific">Melanopsichium pennsylvanicum 4</name>
    <dbReference type="NCBI Taxonomy" id="1398559"/>
    <lineage>
        <taxon>Eukaryota</taxon>
        <taxon>Fungi</taxon>
        <taxon>Dikarya</taxon>
        <taxon>Basidiomycota</taxon>
        <taxon>Ustilaginomycotina</taxon>
        <taxon>Ustilaginomycetes</taxon>
        <taxon>Ustilaginales</taxon>
        <taxon>Ustilaginaceae</taxon>
        <taxon>Melanopsichium</taxon>
    </lineage>
</organism>
<accession>A0A077RCR3</accession>
<proteinExistence type="predicted"/>